<evidence type="ECO:0000256" key="1">
    <source>
        <dbReference type="SAM" id="MobiDB-lite"/>
    </source>
</evidence>
<proteinExistence type="predicted"/>
<keyword evidence="4" id="KW-1185">Reference proteome</keyword>
<comment type="caution">
    <text evidence="3">The sequence shown here is derived from an EMBL/GenBank/DDBJ whole genome shotgun (WGS) entry which is preliminary data.</text>
</comment>
<evidence type="ECO:0000313" key="3">
    <source>
        <dbReference type="EMBL" id="CAI9120402.1"/>
    </source>
</evidence>
<reference evidence="3" key="1">
    <citation type="submission" date="2023-03" db="EMBL/GenBank/DDBJ databases">
        <authorList>
            <person name="Cleenwerck I."/>
        </authorList>
    </citation>
    <scope>NUCLEOTIDE SEQUENCE</scope>
    <source>
        <strain evidence="3">LMG 32879</strain>
    </source>
</reference>
<dbReference type="EMBL" id="CATKSH010000005">
    <property type="protein sequence ID" value="CAI9120402.1"/>
    <property type="molecule type" value="Genomic_DNA"/>
</dbReference>
<sequence length="446" mass="47558">MKKFFFALTFGMAPGVALSQSVSSPPPGETSAETHQTNPSFRPPVNVNNSVIDGSQRITIGDGVTQPLSSVVGQQINVMNYGAKPGDADSGTAIRKALATASNRFPVYFPYSPHGYTINSGSYNGREIGTWLLNGNVISGKAIGFPANGTGTLISPYTNPYLIATNRKSVYDPAAIPQAGKGATVAESIECLPNRPNRQNKNADRNWIACRYVGADTGAGGTPSTDLSTEVENWVLNVSGNHGLAFEIDTNFNAAVTDGQWTTGLFLAGGGASGRNVNSVALSIMHAAYDASWLPWTTGISIRETTNQIQQYKTSAGEAGFFQQAFDEKGTPISWLDKIGNQTSQIVTARKGFIAEAPTGRDDYSASRNTSDDTGFFFRALDEHSNTLASIDKRGQATVSGFVNVNHATETASAHCRIGEMHADDFNLYVCISTGKYKSVPLQTIH</sequence>
<dbReference type="Proteomes" id="UP001176960">
    <property type="component" value="Unassembled WGS sequence"/>
</dbReference>
<name>A0AA35XXK4_9PROT</name>
<gene>
    <name evidence="3" type="ORF">LMG32879_001234</name>
</gene>
<feature type="chain" id="PRO_5041235642" evidence="2">
    <location>
        <begin position="20"/>
        <end position="446"/>
    </location>
</feature>
<protein>
    <submittedName>
        <fullName evidence="3">Uncharacterized protein</fullName>
    </submittedName>
</protein>
<dbReference type="AlphaFoldDB" id="A0AA35XXK4"/>
<feature type="region of interest" description="Disordered" evidence="1">
    <location>
        <begin position="18"/>
        <end position="47"/>
    </location>
</feature>
<organism evidence="3 4">
    <name type="scientific">Brytella acorum</name>
    <dbReference type="NCBI Taxonomy" id="2959299"/>
    <lineage>
        <taxon>Bacteria</taxon>
        <taxon>Pseudomonadati</taxon>
        <taxon>Pseudomonadota</taxon>
        <taxon>Alphaproteobacteria</taxon>
        <taxon>Acetobacterales</taxon>
        <taxon>Acetobacteraceae</taxon>
        <taxon>Brytella</taxon>
    </lineage>
</organism>
<dbReference type="RefSeq" id="WP_289843295.1">
    <property type="nucleotide sequence ID" value="NZ_CATKSH010000005.1"/>
</dbReference>
<accession>A0AA35XXK4</accession>
<keyword evidence="2" id="KW-0732">Signal</keyword>
<evidence type="ECO:0000313" key="4">
    <source>
        <dbReference type="Proteomes" id="UP001176960"/>
    </source>
</evidence>
<feature type="signal peptide" evidence="2">
    <location>
        <begin position="1"/>
        <end position="19"/>
    </location>
</feature>
<evidence type="ECO:0000256" key="2">
    <source>
        <dbReference type="SAM" id="SignalP"/>
    </source>
</evidence>
<feature type="compositionally biased region" description="Polar residues" evidence="1">
    <location>
        <begin position="31"/>
        <end position="47"/>
    </location>
</feature>